<evidence type="ECO:0000256" key="1">
    <source>
        <dbReference type="ARBA" id="ARBA00023125"/>
    </source>
</evidence>
<sequence>MNSQELQEFQKALGKQILTYRKKKMCTQEQLAYEVGVTSNYIDRLENGKEDPAVNLYFQLCITLNAPFFGCCHIKQEND</sequence>
<accession>A0ABV7A519</accession>
<dbReference type="InterPro" id="IPR001387">
    <property type="entry name" value="Cro/C1-type_HTH"/>
</dbReference>
<gene>
    <name evidence="3" type="ORF">ACFODW_06975</name>
</gene>
<dbReference type="Proteomes" id="UP001595387">
    <property type="component" value="Unassembled WGS sequence"/>
</dbReference>
<protein>
    <submittedName>
        <fullName evidence="3">Helix-turn-helix transcriptional regulator</fullName>
    </submittedName>
</protein>
<dbReference type="Gene3D" id="1.10.260.40">
    <property type="entry name" value="lambda repressor-like DNA-binding domains"/>
    <property type="match status" value="1"/>
</dbReference>
<evidence type="ECO:0000313" key="4">
    <source>
        <dbReference type="Proteomes" id="UP001595387"/>
    </source>
</evidence>
<comment type="caution">
    <text evidence="3">The sequence shown here is derived from an EMBL/GenBank/DDBJ whole genome shotgun (WGS) entry which is preliminary data.</text>
</comment>
<dbReference type="InterPro" id="IPR010982">
    <property type="entry name" value="Lambda_DNA-bd_dom_sf"/>
</dbReference>
<dbReference type="CDD" id="cd00093">
    <property type="entry name" value="HTH_XRE"/>
    <property type="match status" value="1"/>
</dbReference>
<dbReference type="PANTHER" id="PTHR46558">
    <property type="entry name" value="TRACRIPTIONAL REGULATORY PROTEIN-RELATED-RELATED"/>
    <property type="match status" value="1"/>
</dbReference>
<dbReference type="Pfam" id="PF01381">
    <property type="entry name" value="HTH_3"/>
    <property type="match status" value="1"/>
</dbReference>
<reference evidence="4" key="1">
    <citation type="journal article" date="2019" name="Int. J. Syst. Evol. Microbiol.">
        <title>The Global Catalogue of Microorganisms (GCM) 10K type strain sequencing project: providing services to taxonomists for standard genome sequencing and annotation.</title>
        <authorList>
            <consortium name="The Broad Institute Genomics Platform"/>
            <consortium name="The Broad Institute Genome Sequencing Center for Infectious Disease"/>
            <person name="Wu L."/>
            <person name="Ma J."/>
        </authorList>
    </citation>
    <scope>NUCLEOTIDE SEQUENCE [LARGE SCALE GENOMIC DNA]</scope>
    <source>
        <strain evidence="4">KCTC 13193</strain>
    </source>
</reference>
<feature type="domain" description="HTH cro/C1-type" evidence="2">
    <location>
        <begin position="17"/>
        <end position="69"/>
    </location>
</feature>
<keyword evidence="4" id="KW-1185">Reference proteome</keyword>
<name>A0ABV7A519_9BACI</name>
<dbReference type="SMART" id="SM00530">
    <property type="entry name" value="HTH_XRE"/>
    <property type="match status" value="1"/>
</dbReference>
<dbReference type="PROSITE" id="PS50943">
    <property type="entry name" value="HTH_CROC1"/>
    <property type="match status" value="1"/>
</dbReference>
<dbReference type="RefSeq" id="WP_390304635.1">
    <property type="nucleotide sequence ID" value="NZ_JBHRRZ010000012.1"/>
</dbReference>
<evidence type="ECO:0000259" key="2">
    <source>
        <dbReference type="PROSITE" id="PS50943"/>
    </source>
</evidence>
<organism evidence="3 4">
    <name type="scientific">Virgibacillus sediminis</name>
    <dbReference type="NCBI Taxonomy" id="202260"/>
    <lineage>
        <taxon>Bacteria</taxon>
        <taxon>Bacillati</taxon>
        <taxon>Bacillota</taxon>
        <taxon>Bacilli</taxon>
        <taxon>Bacillales</taxon>
        <taxon>Bacillaceae</taxon>
        <taxon>Virgibacillus</taxon>
    </lineage>
</organism>
<dbReference type="EMBL" id="JBHRRZ010000012">
    <property type="protein sequence ID" value="MFC2948085.1"/>
    <property type="molecule type" value="Genomic_DNA"/>
</dbReference>
<keyword evidence="1" id="KW-0238">DNA-binding</keyword>
<proteinExistence type="predicted"/>
<dbReference type="PANTHER" id="PTHR46558:SF4">
    <property type="entry name" value="DNA-BIDING PHAGE PROTEIN"/>
    <property type="match status" value="1"/>
</dbReference>
<dbReference type="SUPFAM" id="SSF47413">
    <property type="entry name" value="lambda repressor-like DNA-binding domains"/>
    <property type="match status" value="1"/>
</dbReference>
<evidence type="ECO:0000313" key="3">
    <source>
        <dbReference type="EMBL" id="MFC2948085.1"/>
    </source>
</evidence>